<feature type="domain" description="HD/PDEase" evidence="2">
    <location>
        <begin position="75"/>
        <end position="191"/>
    </location>
</feature>
<dbReference type="SUPFAM" id="SSF109604">
    <property type="entry name" value="HD-domain/PDEase-like"/>
    <property type="match status" value="1"/>
</dbReference>
<dbReference type="AlphaFoldDB" id="A0A5K7ZHF5"/>
<feature type="region of interest" description="Disordered" evidence="1">
    <location>
        <begin position="1"/>
        <end position="34"/>
    </location>
</feature>
<dbReference type="EMBL" id="AP021875">
    <property type="protein sequence ID" value="BBO79261.1"/>
    <property type="molecule type" value="Genomic_DNA"/>
</dbReference>
<dbReference type="Gene3D" id="1.20.58.1910">
    <property type="match status" value="1"/>
</dbReference>
<dbReference type="SMART" id="SM00471">
    <property type="entry name" value="HDc"/>
    <property type="match status" value="1"/>
</dbReference>
<dbReference type="Proteomes" id="UP000427769">
    <property type="component" value="Chromosome"/>
</dbReference>
<evidence type="ECO:0000313" key="3">
    <source>
        <dbReference type="EMBL" id="BBO79261.1"/>
    </source>
</evidence>
<proteinExistence type="predicted"/>
<accession>A0A5K7ZHF5</accession>
<sequence>MVTGLETMTESLKKTGPTQKKPLPEVENRPTVHGPFSETGVPIVLDSIATDIWQEIRRILIEQENAYQRGCEGEAFSSIWAHSARVACIAHHIATLEGWQQEPALLAGLLHDSGKFVQGRYHENDAPEEEHAVRIARKVLMGSAYEKWLPTITGAILSTFLEAEATNDIGRAVYDADCLDKLGHMGAAQFFVKRALRRQFLDNALLIRAGTELTYARHAPDTLMTATGRSMARIRAARTRRFYKELLEEWTEAGIGVFTLQKEEIAGIACDLVVPAACRCGGLLTVDSDILDSLKCRSAVITYHCPACGFESEFSFCLPNIEGLPRRR</sequence>
<protein>
    <recommendedName>
        <fullName evidence="2">HD/PDEase domain-containing protein</fullName>
    </recommendedName>
</protein>
<dbReference type="InterPro" id="IPR003607">
    <property type="entry name" value="HD/PDEase_dom"/>
</dbReference>
<dbReference type="Pfam" id="PF08668">
    <property type="entry name" value="HDOD"/>
    <property type="match status" value="1"/>
</dbReference>
<dbReference type="InterPro" id="IPR013976">
    <property type="entry name" value="HDOD"/>
</dbReference>
<name>A0A5K7ZHF5_9BACT</name>
<dbReference type="CDD" id="cd00077">
    <property type="entry name" value="HDc"/>
    <property type="match status" value="1"/>
</dbReference>
<evidence type="ECO:0000256" key="1">
    <source>
        <dbReference type="SAM" id="MobiDB-lite"/>
    </source>
</evidence>
<evidence type="ECO:0000313" key="4">
    <source>
        <dbReference type="Proteomes" id="UP000427769"/>
    </source>
</evidence>
<gene>
    <name evidence="3" type="ORF">DSCW_66780</name>
</gene>
<evidence type="ECO:0000259" key="2">
    <source>
        <dbReference type="SMART" id="SM00471"/>
    </source>
</evidence>
<dbReference type="Gene3D" id="1.10.3210.10">
    <property type="entry name" value="Hypothetical protein af1432"/>
    <property type="match status" value="1"/>
</dbReference>
<dbReference type="KEGG" id="dwd:DSCW_66780"/>
<keyword evidence="4" id="KW-1185">Reference proteome</keyword>
<feature type="compositionally biased region" description="Polar residues" evidence="1">
    <location>
        <begin position="1"/>
        <end position="10"/>
    </location>
</feature>
<reference evidence="3 4" key="1">
    <citation type="submission" date="2019-11" db="EMBL/GenBank/DDBJ databases">
        <title>Comparative genomics of hydrocarbon-degrading Desulfosarcina strains.</title>
        <authorList>
            <person name="Watanabe M."/>
            <person name="Kojima H."/>
            <person name="Fukui M."/>
        </authorList>
    </citation>
    <scope>NUCLEOTIDE SEQUENCE [LARGE SCALE GENOMIC DNA]</scope>
    <source>
        <strain evidence="3 4">PP31</strain>
    </source>
</reference>
<organism evidence="3 4">
    <name type="scientific">Desulfosarcina widdelii</name>
    <dbReference type="NCBI Taxonomy" id="947919"/>
    <lineage>
        <taxon>Bacteria</taxon>
        <taxon>Pseudomonadati</taxon>
        <taxon>Thermodesulfobacteriota</taxon>
        <taxon>Desulfobacteria</taxon>
        <taxon>Desulfobacterales</taxon>
        <taxon>Desulfosarcinaceae</taxon>
        <taxon>Desulfosarcina</taxon>
    </lineage>
</organism>